<evidence type="ECO:0000313" key="2">
    <source>
        <dbReference type="Proteomes" id="UP001437256"/>
    </source>
</evidence>
<organism evidence="1 2">
    <name type="scientific">Marasmius tenuissimus</name>
    <dbReference type="NCBI Taxonomy" id="585030"/>
    <lineage>
        <taxon>Eukaryota</taxon>
        <taxon>Fungi</taxon>
        <taxon>Dikarya</taxon>
        <taxon>Basidiomycota</taxon>
        <taxon>Agaricomycotina</taxon>
        <taxon>Agaricomycetes</taxon>
        <taxon>Agaricomycetidae</taxon>
        <taxon>Agaricales</taxon>
        <taxon>Marasmiineae</taxon>
        <taxon>Marasmiaceae</taxon>
        <taxon>Marasmius</taxon>
    </lineage>
</organism>
<accession>A0ABR2Z6X9</accession>
<protein>
    <recommendedName>
        <fullName evidence="3">F-box domain-containing protein</fullName>
    </recommendedName>
</protein>
<comment type="caution">
    <text evidence="1">The sequence shown here is derived from an EMBL/GenBank/DDBJ whole genome shotgun (WGS) entry which is preliminary data.</text>
</comment>
<evidence type="ECO:0000313" key="1">
    <source>
        <dbReference type="EMBL" id="KAL0057405.1"/>
    </source>
</evidence>
<keyword evidence="2" id="KW-1185">Reference proteome</keyword>
<gene>
    <name evidence="1" type="ORF">AAF712_015955</name>
</gene>
<name>A0ABR2Z6X9_9AGAR</name>
<proteinExistence type="predicted"/>
<reference evidence="1 2" key="1">
    <citation type="submission" date="2024-05" db="EMBL/GenBank/DDBJ databases">
        <title>A draft genome resource for the thread blight pathogen Marasmius tenuissimus strain MS-2.</title>
        <authorList>
            <person name="Yulfo-Soto G.E."/>
            <person name="Baruah I.K."/>
            <person name="Amoako-Attah I."/>
            <person name="Bukari Y."/>
            <person name="Meinhardt L.W."/>
            <person name="Bailey B.A."/>
            <person name="Cohen S.P."/>
        </authorList>
    </citation>
    <scope>NUCLEOTIDE SEQUENCE [LARGE SCALE GENOMIC DNA]</scope>
    <source>
        <strain evidence="1 2">MS-2</strain>
    </source>
</reference>
<dbReference type="Proteomes" id="UP001437256">
    <property type="component" value="Unassembled WGS sequence"/>
</dbReference>
<dbReference type="EMBL" id="JBBXMP010000550">
    <property type="protein sequence ID" value="KAL0057405.1"/>
    <property type="molecule type" value="Genomic_DNA"/>
</dbReference>
<sequence length="510" mass="58493">MQTMSMPAELWAEVFILLPRADVASLCVVDKFFYNLAAPLLCADLRFRSADSLERGLSFRYRNIADLEDTRFSDSILMPRIDVPPLDRISAQVEVLNIGSHEFTAGYPLDRLYLYNELFFDLDALRVLPTHLPSLQTLTLFDIRSSSSALRSRLIWEGFTEFVIEDNSTPPSSPRSPPSSPVSSLPHDYLDNSSFGYTFNLRKLELIEVDHSSISREENSHVMTQMLMSPRYSFLSVDWDVIRRILTYAPQYMSSWQQSLVSECLEEFVLVGTEDMDLGCWVDDEPQPWTVSPEWASSWARLLASNDSNLTSLTICDGRSNHFDFMGYGLSLPKLQTYKGCIPFIRSMLGGTTRASIRHFSTHFCSGPGSQFDMLGELVAQLPGVVKFELGLNPVQELRLADFRELGFKVFGHWSDLEEVHVMYMDEYHEPPSQFILHRRRSISLDLDDKSAIVDEWSDMCSGLRVVRLPDRPSILHCAFGSYRLDKRDRDGHPCILDPEECPLWRWFKR</sequence>
<evidence type="ECO:0008006" key="3">
    <source>
        <dbReference type="Google" id="ProtNLM"/>
    </source>
</evidence>